<dbReference type="Gene3D" id="3.10.100.10">
    <property type="entry name" value="Mannose-Binding Protein A, subunit A"/>
    <property type="match status" value="1"/>
</dbReference>
<evidence type="ECO:0000256" key="1">
    <source>
        <dbReference type="SAM" id="Phobius"/>
    </source>
</evidence>
<gene>
    <name evidence="3" type="ORF">NOR51B_1342</name>
</gene>
<dbReference type="NCBIfam" id="NF033207">
    <property type="entry name" value="midcut_by_XrtH"/>
    <property type="match status" value="1"/>
</dbReference>
<keyword evidence="1" id="KW-0812">Transmembrane</keyword>
<dbReference type="InterPro" id="IPR011448">
    <property type="entry name" value="DUF1554"/>
</dbReference>
<dbReference type="EMBL" id="DS999411">
    <property type="protein sequence ID" value="EED35397.1"/>
    <property type="molecule type" value="Genomic_DNA"/>
</dbReference>
<accession>B8KVS8</accession>
<organism evidence="3 4">
    <name type="scientific">Luminiphilus syltensis NOR5-1B</name>
    <dbReference type="NCBI Taxonomy" id="565045"/>
    <lineage>
        <taxon>Bacteria</taxon>
        <taxon>Pseudomonadati</taxon>
        <taxon>Pseudomonadota</taxon>
        <taxon>Gammaproteobacteria</taxon>
        <taxon>Cellvibrionales</taxon>
        <taxon>Halieaceae</taxon>
        <taxon>Luminiphilus</taxon>
    </lineage>
</organism>
<dbReference type="AlphaFoldDB" id="B8KVS8"/>
<dbReference type="eggNOG" id="COG3391">
    <property type="taxonomic scope" value="Bacteria"/>
</dbReference>
<dbReference type="STRING" id="565045.NOR51B_1342"/>
<reference evidence="4" key="1">
    <citation type="journal article" date="2013" name="BMC Microbiol.">
        <title>Taxonomy and evolution of bacteriochlorophyll a-containing members of the OM60/NOR5 clade of marine gammaproteobacteria: description of Luminiphilus syltensis gen. nov., sp. nov., reclassification of Haliea rubra as Pseudohaliea rubra gen. nov., comb. nov., and emendation of Chromatocurvus halotolerans.</title>
        <authorList>
            <person name="Spring S."/>
            <person name="Riedel T."/>
            <person name="Sproer C."/>
            <person name="Yan S."/>
            <person name="Harder J."/>
            <person name="Fuchs B.M."/>
        </authorList>
    </citation>
    <scope>NUCLEOTIDE SEQUENCE [LARGE SCALE GENOMIC DNA]</scope>
    <source>
        <strain evidence="4">NOR51-B</strain>
    </source>
</reference>
<keyword evidence="4" id="KW-1185">Reference proteome</keyword>
<dbReference type="SUPFAM" id="SSF56436">
    <property type="entry name" value="C-type lectin-like"/>
    <property type="match status" value="1"/>
</dbReference>
<dbReference type="SUPFAM" id="SSF141072">
    <property type="entry name" value="CalX-like"/>
    <property type="match status" value="1"/>
</dbReference>
<dbReference type="InterPro" id="IPR038081">
    <property type="entry name" value="CalX-like_sf"/>
</dbReference>
<dbReference type="Gene3D" id="2.60.40.2030">
    <property type="match status" value="1"/>
</dbReference>
<feature type="transmembrane region" description="Helical" evidence="1">
    <location>
        <begin position="60"/>
        <end position="80"/>
    </location>
</feature>
<keyword evidence="1" id="KW-0472">Membrane</keyword>
<dbReference type="Pfam" id="PF07588">
    <property type="entry name" value="DUF1554"/>
    <property type="match status" value="1"/>
</dbReference>
<feature type="transmembrane region" description="Helical" evidence="1">
    <location>
        <begin position="30"/>
        <end position="48"/>
    </location>
</feature>
<evidence type="ECO:0000259" key="2">
    <source>
        <dbReference type="Pfam" id="PF07588"/>
    </source>
</evidence>
<name>B8KVS8_9GAMM</name>
<keyword evidence="1" id="KW-1133">Transmembrane helix</keyword>
<proteinExistence type="predicted"/>
<dbReference type="eggNOG" id="COG2010">
    <property type="taxonomic scope" value="Bacteria"/>
</dbReference>
<dbReference type="InterPro" id="IPR016186">
    <property type="entry name" value="C-type_lectin-like/link_sf"/>
</dbReference>
<protein>
    <recommendedName>
        <fullName evidence="2">DUF1554 domain-containing protein</fullName>
    </recommendedName>
</protein>
<dbReference type="InterPro" id="IPR016187">
    <property type="entry name" value="CTDL_fold"/>
</dbReference>
<feature type="domain" description="DUF1554" evidence="2">
    <location>
        <begin position="357"/>
        <end position="472"/>
    </location>
</feature>
<sequence>MSAIAQTTGTLTYGPSAGAGGSGATPAEPVPIPSLFLLPLAVALAFFGYRALRKQGGRQLLGAVLLASGVSLGGISSLHIQDAIAQMMIELNQPNGGTVDIPVSDAIYTNTSGVALQIGTVTAPPSCATSAPADECVTDLTLENGESCSTVYDCTQTISFTSTAPTDATAGGATYDVAATATSGLAVTFSTTSAACSVSGSTVTFDAVGDCVINADQAGDANFSVAPQVQQSFSVALPVVTVTKTADGAEGMMPTDASFTLTRTGDTTNPLTVTYALSGTATVVNDYTVASEATIEIPASHSSVDLPITVLDDEVYDPSETVEVTLSANTAYTVGTVGAVVAEITAPDKRLFVTRSGYVGGLGGIAGADAKCNADANKPSDGGTYKAMLAGGGRSAAPTPSDWVLAADTKYFRPSGVYIAGTGPYVVFSFPLVSAVDPGVGRVWTGLLNNWTAAGSTCDGWSGETLVDGFYGLASRLDILAISIGASSCSGAQYPLYCVEQ</sequence>
<evidence type="ECO:0000313" key="4">
    <source>
        <dbReference type="Proteomes" id="UP000004699"/>
    </source>
</evidence>
<dbReference type="Proteomes" id="UP000004699">
    <property type="component" value="Unassembled WGS sequence"/>
</dbReference>
<dbReference type="eggNOG" id="COG2374">
    <property type="taxonomic scope" value="Bacteria"/>
</dbReference>
<evidence type="ECO:0000313" key="3">
    <source>
        <dbReference type="EMBL" id="EED35397.1"/>
    </source>
</evidence>
<dbReference type="HOGENOM" id="CLU_543797_0_0_6"/>